<organism evidence="2">
    <name type="scientific">hydrothermal vent metagenome</name>
    <dbReference type="NCBI Taxonomy" id="652676"/>
    <lineage>
        <taxon>unclassified sequences</taxon>
        <taxon>metagenomes</taxon>
        <taxon>ecological metagenomes</taxon>
    </lineage>
</organism>
<dbReference type="SUPFAM" id="SSF53633">
    <property type="entry name" value="Carbamate kinase-like"/>
    <property type="match status" value="1"/>
</dbReference>
<evidence type="ECO:0000259" key="1">
    <source>
        <dbReference type="Pfam" id="PF00696"/>
    </source>
</evidence>
<dbReference type="EMBL" id="UOGE01000096">
    <property type="protein sequence ID" value="VAX24541.1"/>
    <property type="molecule type" value="Genomic_DNA"/>
</dbReference>
<name>A0A3B1CD82_9ZZZZ</name>
<dbReference type="Gene3D" id="3.40.1160.10">
    <property type="entry name" value="Acetylglutamate kinase-like"/>
    <property type="match status" value="1"/>
</dbReference>
<dbReference type="InterPro" id="IPR036393">
    <property type="entry name" value="AceGlu_kinase-like_sf"/>
</dbReference>
<protein>
    <recommendedName>
        <fullName evidence="1">Aspartate/glutamate/uridylate kinase domain-containing protein</fullName>
    </recommendedName>
</protein>
<reference evidence="2" key="1">
    <citation type="submission" date="2018-06" db="EMBL/GenBank/DDBJ databases">
        <authorList>
            <person name="Zhirakovskaya E."/>
        </authorList>
    </citation>
    <scope>NUCLEOTIDE SEQUENCE</scope>
</reference>
<accession>A0A3B1CD82</accession>
<dbReference type="InterPro" id="IPR001048">
    <property type="entry name" value="Asp/Glu/Uridylate_kinase"/>
</dbReference>
<proteinExistence type="predicted"/>
<dbReference type="Pfam" id="PF00696">
    <property type="entry name" value="AA_kinase"/>
    <property type="match status" value="1"/>
</dbReference>
<sequence length="220" mass="24470">MTEKEKWLLKIGGSLGSDDGQEQGAWLKALIGVIEGRADNFKFVIVPGGGSFADFVRYESDRKNVSAATAHIQATLGVSQYGYRLLDLMKCGAPAHNKADVERIWSENRIPVFIPYPFIVNDKCVPASWNATSDTFAARICQRLGIKKLALLKSVDGIFLGEKLLKEARADSLPDTDVIDHYFIKFLSDDCETHIMNGKKPNHLIALLENKRPSGTRIYK</sequence>
<feature type="domain" description="Aspartate/glutamate/uridylate kinase" evidence="1">
    <location>
        <begin position="96"/>
        <end position="187"/>
    </location>
</feature>
<dbReference type="AlphaFoldDB" id="A0A3B1CD82"/>
<gene>
    <name evidence="2" type="ORF">MNBD_NITROSPINAE02-1988</name>
</gene>
<evidence type="ECO:0000313" key="2">
    <source>
        <dbReference type="EMBL" id="VAX24541.1"/>
    </source>
</evidence>